<organism evidence="2 3">
    <name type="scientific">Paspalum notatum var. saurae</name>
    <dbReference type="NCBI Taxonomy" id="547442"/>
    <lineage>
        <taxon>Eukaryota</taxon>
        <taxon>Viridiplantae</taxon>
        <taxon>Streptophyta</taxon>
        <taxon>Embryophyta</taxon>
        <taxon>Tracheophyta</taxon>
        <taxon>Spermatophyta</taxon>
        <taxon>Magnoliopsida</taxon>
        <taxon>Liliopsida</taxon>
        <taxon>Poales</taxon>
        <taxon>Poaceae</taxon>
        <taxon>PACMAD clade</taxon>
        <taxon>Panicoideae</taxon>
        <taxon>Andropogonodae</taxon>
        <taxon>Paspaleae</taxon>
        <taxon>Paspalinae</taxon>
        <taxon>Paspalum</taxon>
    </lineage>
</organism>
<feature type="compositionally biased region" description="Low complexity" evidence="1">
    <location>
        <begin position="14"/>
        <end position="28"/>
    </location>
</feature>
<dbReference type="EMBL" id="CP144753">
    <property type="protein sequence ID" value="WVZ91617.1"/>
    <property type="molecule type" value="Genomic_DNA"/>
</dbReference>
<name>A0AAQ3XCR9_PASNO</name>
<dbReference type="Proteomes" id="UP001341281">
    <property type="component" value="Chromosome 09"/>
</dbReference>
<evidence type="ECO:0000313" key="2">
    <source>
        <dbReference type="EMBL" id="WVZ91617.1"/>
    </source>
</evidence>
<dbReference type="AlphaFoldDB" id="A0AAQ3XCR9"/>
<protein>
    <submittedName>
        <fullName evidence="2">Uncharacterized protein</fullName>
    </submittedName>
</protein>
<proteinExistence type="predicted"/>
<reference evidence="2 3" key="1">
    <citation type="submission" date="2024-02" db="EMBL/GenBank/DDBJ databases">
        <title>High-quality chromosome-scale genome assembly of Pensacola bahiagrass (Paspalum notatum Flugge var. saurae).</title>
        <authorList>
            <person name="Vega J.M."/>
            <person name="Podio M."/>
            <person name="Orjuela J."/>
            <person name="Siena L.A."/>
            <person name="Pessino S.C."/>
            <person name="Combes M.C."/>
            <person name="Mariac C."/>
            <person name="Albertini E."/>
            <person name="Pupilli F."/>
            <person name="Ortiz J.P.A."/>
            <person name="Leblanc O."/>
        </authorList>
    </citation>
    <scope>NUCLEOTIDE SEQUENCE [LARGE SCALE GENOMIC DNA]</scope>
    <source>
        <strain evidence="2">R1</strain>
        <tissue evidence="2">Leaf</tissue>
    </source>
</reference>
<evidence type="ECO:0000256" key="1">
    <source>
        <dbReference type="SAM" id="MobiDB-lite"/>
    </source>
</evidence>
<evidence type="ECO:0000313" key="3">
    <source>
        <dbReference type="Proteomes" id="UP001341281"/>
    </source>
</evidence>
<gene>
    <name evidence="2" type="ORF">U9M48_037763</name>
</gene>
<feature type="region of interest" description="Disordered" evidence="1">
    <location>
        <begin position="10"/>
        <end position="36"/>
    </location>
</feature>
<keyword evidence="3" id="KW-1185">Reference proteome</keyword>
<sequence>MAFLVLATVPAHDAASSSSGRRLAGSSPGSPPPRPATFLAGTTRLARACYSTACRRWSHIGAATMGSTTPPPPLAHFHSGRHARRLDPACHQPDHVLGADVIAKKLNAI</sequence>
<accession>A0AAQ3XCR9</accession>